<dbReference type="GO" id="GO:0006281">
    <property type="term" value="P:DNA repair"/>
    <property type="evidence" value="ECO:0007669"/>
    <property type="project" value="TreeGrafter"/>
</dbReference>
<dbReference type="PANTHER" id="PTHR11736:SF14">
    <property type="entry name" value="NSE3 HOMOLOG, SMC5-SMC6 COMPLEX COMPONENT"/>
    <property type="match status" value="1"/>
</dbReference>
<dbReference type="PANTHER" id="PTHR11736">
    <property type="entry name" value="MELANOMA-ASSOCIATED ANTIGEN MAGE ANTIGEN"/>
    <property type="match status" value="1"/>
</dbReference>
<dbReference type="InterPro" id="IPR041899">
    <property type="entry name" value="MAGE_WH2"/>
</dbReference>
<dbReference type="Proteomes" id="UP001303473">
    <property type="component" value="Unassembled WGS sequence"/>
</dbReference>
<feature type="region of interest" description="Disordered" evidence="1">
    <location>
        <begin position="291"/>
        <end position="339"/>
    </location>
</feature>
<evidence type="ECO:0000313" key="3">
    <source>
        <dbReference type="EMBL" id="KAK3941917.1"/>
    </source>
</evidence>
<feature type="compositionally biased region" description="Basic and acidic residues" evidence="1">
    <location>
        <begin position="19"/>
        <end position="33"/>
    </location>
</feature>
<feature type="compositionally biased region" description="Low complexity" evidence="1">
    <location>
        <begin position="310"/>
        <end position="328"/>
    </location>
</feature>
<dbReference type="InterPro" id="IPR037445">
    <property type="entry name" value="MAGE"/>
</dbReference>
<name>A0AAN6N9Y7_9PEZI</name>
<reference evidence="4" key="1">
    <citation type="journal article" date="2023" name="Mol. Phylogenet. Evol.">
        <title>Genome-scale phylogeny and comparative genomics of the fungal order Sordariales.</title>
        <authorList>
            <person name="Hensen N."/>
            <person name="Bonometti L."/>
            <person name="Westerberg I."/>
            <person name="Brannstrom I.O."/>
            <person name="Guillou S."/>
            <person name="Cros-Aarteil S."/>
            <person name="Calhoun S."/>
            <person name="Haridas S."/>
            <person name="Kuo A."/>
            <person name="Mondo S."/>
            <person name="Pangilinan J."/>
            <person name="Riley R."/>
            <person name="LaButti K."/>
            <person name="Andreopoulos B."/>
            <person name="Lipzen A."/>
            <person name="Chen C."/>
            <person name="Yan M."/>
            <person name="Daum C."/>
            <person name="Ng V."/>
            <person name="Clum A."/>
            <person name="Steindorff A."/>
            <person name="Ohm R.A."/>
            <person name="Martin F."/>
            <person name="Silar P."/>
            <person name="Natvig D.O."/>
            <person name="Lalanne C."/>
            <person name="Gautier V."/>
            <person name="Ament-Velasquez S.L."/>
            <person name="Kruys A."/>
            <person name="Hutchinson M.I."/>
            <person name="Powell A.J."/>
            <person name="Barry K."/>
            <person name="Miller A.N."/>
            <person name="Grigoriev I.V."/>
            <person name="Debuchy R."/>
            <person name="Gladieux P."/>
            <person name="Hiltunen Thoren M."/>
            <person name="Johannesson H."/>
        </authorList>
    </citation>
    <scope>NUCLEOTIDE SEQUENCE [LARGE SCALE GENOMIC DNA]</scope>
    <source>
        <strain evidence="4">CBS 340.73</strain>
    </source>
</reference>
<feature type="domain" description="MAGE" evidence="2">
    <location>
        <begin position="54"/>
        <end position="264"/>
    </location>
</feature>
<feature type="region of interest" description="Disordered" evidence="1">
    <location>
        <begin position="1"/>
        <end position="38"/>
    </location>
</feature>
<dbReference type="GO" id="GO:0005634">
    <property type="term" value="C:nucleus"/>
    <property type="evidence" value="ECO:0007669"/>
    <property type="project" value="TreeGrafter"/>
</dbReference>
<evidence type="ECO:0000256" key="1">
    <source>
        <dbReference type="SAM" id="MobiDB-lite"/>
    </source>
</evidence>
<protein>
    <submittedName>
        <fullName evidence="3">MAGE family-domain-containing protein</fullName>
    </submittedName>
</protein>
<dbReference type="Gene3D" id="1.10.10.1210">
    <property type="entry name" value="MAGE homology domain, winged helix WH2 motif"/>
    <property type="match status" value="1"/>
</dbReference>
<dbReference type="Pfam" id="PF01454">
    <property type="entry name" value="MAGE"/>
    <property type="match status" value="1"/>
</dbReference>
<dbReference type="InterPro" id="IPR002190">
    <property type="entry name" value="MHD_dom"/>
</dbReference>
<sequence length="339" mass="37896">MPVLQRRRRAAVDDDDDEMQHRDGAADRERDSDGDAEMSGVFERDESVLLVKKLVRYALACEYTRTPIRRDAIREKVLGPDYGRAFKKVFAGAQRELRWAFGVEMVEMPARDRSLMTAEQRRKAARSQNQKEPTSNSYMLVSILPDQYRTPDILTPPKVHSAEGEAAYGGLYTWLIAIIVLNGGELSDARLNKHLQRVNATVNMPSMNPNDRNAPSEKTEIVLQRMIKQGYIVKHIEAKGQGGEELVFWRVGPRGKVEVTKESVAALIRTVYGGTSDDLEKRIAASLKVGDNRTAAPANEPQSQAVADEASSQPASTARRQSSRRQAAVENDEDDEDDE</sequence>
<dbReference type="AlphaFoldDB" id="A0AAN6N9Y7"/>
<proteinExistence type="predicted"/>
<gene>
    <name evidence="3" type="ORF">QBC46DRAFT_448208</name>
</gene>
<evidence type="ECO:0000259" key="2">
    <source>
        <dbReference type="SMART" id="SM01373"/>
    </source>
</evidence>
<dbReference type="Gene3D" id="1.10.10.1200">
    <property type="entry name" value="MAGE homology domain, winged helix WH1 motif"/>
    <property type="match status" value="1"/>
</dbReference>
<accession>A0AAN6N9Y7</accession>
<keyword evidence="4" id="KW-1185">Reference proteome</keyword>
<dbReference type="EMBL" id="MU853778">
    <property type="protein sequence ID" value="KAK3941917.1"/>
    <property type="molecule type" value="Genomic_DNA"/>
</dbReference>
<dbReference type="InterPro" id="IPR041898">
    <property type="entry name" value="MAGE_WH1"/>
</dbReference>
<organism evidence="3 4">
    <name type="scientific">Diplogelasinospora grovesii</name>
    <dbReference type="NCBI Taxonomy" id="303347"/>
    <lineage>
        <taxon>Eukaryota</taxon>
        <taxon>Fungi</taxon>
        <taxon>Dikarya</taxon>
        <taxon>Ascomycota</taxon>
        <taxon>Pezizomycotina</taxon>
        <taxon>Sordariomycetes</taxon>
        <taxon>Sordariomycetidae</taxon>
        <taxon>Sordariales</taxon>
        <taxon>Diplogelasinosporaceae</taxon>
        <taxon>Diplogelasinospora</taxon>
    </lineage>
</organism>
<comment type="caution">
    <text evidence="3">The sequence shown here is derived from an EMBL/GenBank/DDBJ whole genome shotgun (WGS) entry which is preliminary data.</text>
</comment>
<feature type="compositionally biased region" description="Acidic residues" evidence="1">
    <location>
        <begin position="330"/>
        <end position="339"/>
    </location>
</feature>
<evidence type="ECO:0000313" key="4">
    <source>
        <dbReference type="Proteomes" id="UP001303473"/>
    </source>
</evidence>
<dbReference type="SMART" id="SM01373">
    <property type="entry name" value="MAGE"/>
    <property type="match status" value="1"/>
</dbReference>